<accession>A0A7D8Z754</accession>
<gene>
    <name evidence="1" type="ORF">VHUM_01140</name>
</gene>
<name>A0A7D8Z754_VANHU</name>
<dbReference type="GO" id="GO:0000423">
    <property type="term" value="P:mitophagy"/>
    <property type="evidence" value="ECO:0007669"/>
    <property type="project" value="InterPro"/>
</dbReference>
<reference evidence="1 2" key="1">
    <citation type="journal article" date="2019" name="PLoS Genet.">
        <title>Convergent evolution of linked mating-type loci in basidiomycete fungi.</title>
        <authorList>
            <person name="Sun S."/>
            <person name="Coelho M.A."/>
            <person name="Heitman J."/>
            <person name="Nowrousian M."/>
        </authorList>
    </citation>
    <scope>NUCLEOTIDE SEQUENCE [LARGE SCALE GENOMIC DNA]</scope>
    <source>
        <strain evidence="1 2">CBS 4282</strain>
    </source>
</reference>
<dbReference type="Proteomes" id="UP000473826">
    <property type="component" value="Unassembled WGS sequence"/>
</dbReference>
<dbReference type="GO" id="GO:0140580">
    <property type="term" value="F:mitochondrion autophagosome adaptor activity"/>
    <property type="evidence" value="ECO:0007669"/>
    <property type="project" value="InterPro"/>
</dbReference>
<evidence type="ECO:0000313" key="2">
    <source>
        <dbReference type="Proteomes" id="UP000473826"/>
    </source>
</evidence>
<keyword evidence="2" id="KW-1185">Reference proteome</keyword>
<dbReference type="Pfam" id="PF08589">
    <property type="entry name" value="ATG43"/>
    <property type="match status" value="1"/>
</dbReference>
<sequence>MASAAAAYPDLHDISPASAREHHAAARREAVRQRVRASLPPLPELRFEQAYLRSLLPALSPESKGDATASQAIVRGHGVDVQWGKVAWITVRDQVISPLLQGVFWGLFGIVGGAAQTSLRAALGWPAKAPAKA</sequence>
<dbReference type="EMBL" id="QKWK01000002">
    <property type="protein sequence ID" value="TXT13773.1"/>
    <property type="molecule type" value="Genomic_DNA"/>
</dbReference>
<dbReference type="AlphaFoldDB" id="A0A7D8Z754"/>
<proteinExistence type="predicted"/>
<dbReference type="InterPro" id="IPR013898">
    <property type="entry name" value="Atg43"/>
</dbReference>
<dbReference type="OrthoDB" id="2430343at2759"/>
<dbReference type="PANTHER" id="PTHR38699:SF1">
    <property type="entry name" value="MITOPHAGY RECEPTOR ATG43"/>
    <property type="match status" value="1"/>
</dbReference>
<comment type="caution">
    <text evidence="1">The sequence shown here is derived from an EMBL/GenBank/DDBJ whole genome shotgun (WGS) entry which is preliminary data.</text>
</comment>
<evidence type="ECO:0000313" key="1">
    <source>
        <dbReference type="EMBL" id="TXT13773.1"/>
    </source>
</evidence>
<organism evidence="1 2">
    <name type="scientific">Vanrija humicola</name>
    <name type="common">Yeast</name>
    <name type="synonym">Cryptococcus humicola</name>
    <dbReference type="NCBI Taxonomy" id="5417"/>
    <lineage>
        <taxon>Eukaryota</taxon>
        <taxon>Fungi</taxon>
        <taxon>Dikarya</taxon>
        <taxon>Basidiomycota</taxon>
        <taxon>Agaricomycotina</taxon>
        <taxon>Tremellomycetes</taxon>
        <taxon>Trichosporonales</taxon>
        <taxon>Trichosporonaceae</taxon>
        <taxon>Vanrija</taxon>
    </lineage>
</organism>
<protein>
    <submittedName>
        <fullName evidence="1">Uncharacterized protein</fullName>
    </submittedName>
</protein>
<dbReference type="PANTHER" id="PTHR38699">
    <property type="entry name" value="CHROMOSOME 1, WHOLE GENOME SHOTGUN SEQUENCE"/>
    <property type="match status" value="1"/>
</dbReference>